<gene>
    <name evidence="1" type="ORF">R1sor_010525</name>
</gene>
<organism evidence="1 2">
    <name type="scientific">Riccia sorocarpa</name>
    <dbReference type="NCBI Taxonomy" id="122646"/>
    <lineage>
        <taxon>Eukaryota</taxon>
        <taxon>Viridiplantae</taxon>
        <taxon>Streptophyta</taxon>
        <taxon>Embryophyta</taxon>
        <taxon>Marchantiophyta</taxon>
        <taxon>Marchantiopsida</taxon>
        <taxon>Marchantiidae</taxon>
        <taxon>Marchantiales</taxon>
        <taxon>Ricciaceae</taxon>
        <taxon>Riccia</taxon>
    </lineage>
</organism>
<dbReference type="AlphaFoldDB" id="A0ABD3I1P8"/>
<proteinExistence type="predicted"/>
<dbReference type="Proteomes" id="UP001633002">
    <property type="component" value="Unassembled WGS sequence"/>
</dbReference>
<keyword evidence="2" id="KW-1185">Reference proteome</keyword>
<comment type="caution">
    <text evidence="1">The sequence shown here is derived from an EMBL/GenBank/DDBJ whole genome shotgun (WGS) entry which is preliminary data.</text>
</comment>
<evidence type="ECO:0000313" key="2">
    <source>
        <dbReference type="Proteomes" id="UP001633002"/>
    </source>
</evidence>
<accession>A0ABD3I1P8</accession>
<evidence type="ECO:0000313" key="1">
    <source>
        <dbReference type="EMBL" id="KAL3696449.1"/>
    </source>
</evidence>
<sequence>MTLSGSTNAEVYLTIGDKQCWLEPGEIQGIKAQLRKNKVTTLGGWADWMATEQNSRPLNWAEAAMIRTGETIFPASQHIQDLPWNWKARKRRKDWRSLSTKECKGLLAPRRHDRLPLNKKWNRADTKRQWNRRMQRVWKSRLPMKEKLWLWRLLQHGMPTLDRIQKFGHGDGICLPPARSLIEAVDIAFRGQNLGKILLFVLILKAIWNERNSATYAQQRTSWLCSSSSADPKPFLPPQSW</sequence>
<protein>
    <submittedName>
        <fullName evidence="1">Uncharacterized protein</fullName>
    </submittedName>
</protein>
<reference evidence="1 2" key="1">
    <citation type="submission" date="2024-09" db="EMBL/GenBank/DDBJ databases">
        <title>Chromosome-scale assembly of Riccia sorocarpa.</title>
        <authorList>
            <person name="Paukszto L."/>
        </authorList>
    </citation>
    <scope>NUCLEOTIDE SEQUENCE [LARGE SCALE GENOMIC DNA]</scope>
    <source>
        <strain evidence="1">LP-2024</strain>
        <tissue evidence="1">Aerial parts of the thallus</tissue>
    </source>
</reference>
<dbReference type="EMBL" id="JBJQOH010000002">
    <property type="protein sequence ID" value="KAL3696449.1"/>
    <property type="molecule type" value="Genomic_DNA"/>
</dbReference>
<name>A0ABD3I1P8_9MARC</name>